<dbReference type="OrthoDB" id="9786584at2"/>
<feature type="domain" description="Xylose isomerase-like TIM barrel" evidence="4">
    <location>
        <begin position="23"/>
        <end position="251"/>
    </location>
</feature>
<sequence>MKFSVSLGAVFGGSGMSTEEKIRKSAELGFPAIEFWAWWNEDLELVARVTKECGIAVASVCTRFVSLVDAARRAEYIEGLRESIEAARRLGCRYLISQTGDELAGVDRSEQAASLVAGLKEAAPLLEAAGVTLVVEPLNTRVNHPGYFLQTTEEAAALIGEVNSPNVKVLYDVYHQQVTEGNLIPNIRANMDVIDYFHIADHPGRHEIGTGEINYGNVLRAIQETGFAGYIGLEYFPSAEATETLRQLLRSYGSFVQPAPAAT</sequence>
<evidence type="ECO:0000256" key="3">
    <source>
        <dbReference type="PIRSR" id="PIRSR006241-50"/>
    </source>
</evidence>
<dbReference type="InterPro" id="IPR036237">
    <property type="entry name" value="Xyl_isomerase-like_sf"/>
</dbReference>
<evidence type="ECO:0000256" key="2">
    <source>
        <dbReference type="PIRNR" id="PIRNR006241"/>
    </source>
</evidence>
<evidence type="ECO:0000259" key="4">
    <source>
        <dbReference type="Pfam" id="PF01261"/>
    </source>
</evidence>
<organism evidence="5 6">
    <name type="scientific">Paenibacillus sacheonensis</name>
    <dbReference type="NCBI Taxonomy" id="742054"/>
    <lineage>
        <taxon>Bacteria</taxon>
        <taxon>Bacillati</taxon>
        <taxon>Bacillota</taxon>
        <taxon>Bacilli</taxon>
        <taxon>Bacillales</taxon>
        <taxon>Paenibacillaceae</taxon>
        <taxon>Paenibacillus</taxon>
    </lineage>
</organism>
<dbReference type="Pfam" id="PF01261">
    <property type="entry name" value="AP_endonuc_2"/>
    <property type="match status" value="1"/>
</dbReference>
<evidence type="ECO:0000313" key="6">
    <source>
        <dbReference type="Proteomes" id="UP000558113"/>
    </source>
</evidence>
<reference evidence="5 6" key="1">
    <citation type="submission" date="2020-01" db="EMBL/GenBank/DDBJ databases">
        <title>Paenibacillus soybeanensis sp. nov. isolated from the nodules of soybean (Glycine max(L.) Merr).</title>
        <authorList>
            <person name="Wang H."/>
        </authorList>
    </citation>
    <scope>NUCLEOTIDE SEQUENCE [LARGE SCALE GENOMIC DNA]</scope>
    <source>
        <strain evidence="5 6">DSM 23054</strain>
    </source>
</reference>
<dbReference type="InterPro" id="IPR013022">
    <property type="entry name" value="Xyl_isomerase-like_TIM-brl"/>
</dbReference>
<comment type="similarity">
    <text evidence="2">Belongs to the hyi family.</text>
</comment>
<proteinExistence type="inferred from homology"/>
<keyword evidence="1 2" id="KW-0413">Isomerase</keyword>
<dbReference type="InterPro" id="IPR026040">
    <property type="entry name" value="HyI-like"/>
</dbReference>
<feature type="active site" description="Proton donor/acceptor" evidence="3">
    <location>
        <position position="136"/>
    </location>
</feature>
<evidence type="ECO:0000313" key="5">
    <source>
        <dbReference type="EMBL" id="NBC69552.1"/>
    </source>
</evidence>
<gene>
    <name evidence="5" type="ORF">GT003_11160</name>
</gene>
<dbReference type="AlphaFoldDB" id="A0A7X4YNF0"/>
<dbReference type="PIRSF" id="PIRSF006241">
    <property type="entry name" value="HyI"/>
    <property type="match status" value="1"/>
</dbReference>
<evidence type="ECO:0000256" key="1">
    <source>
        <dbReference type="ARBA" id="ARBA00023235"/>
    </source>
</evidence>
<protein>
    <submittedName>
        <fullName evidence="5">TIM barrel protein</fullName>
    </submittedName>
</protein>
<accession>A0A7X4YNF0</accession>
<feature type="active site" description="Proton donor/acceptor" evidence="3">
    <location>
        <position position="234"/>
    </location>
</feature>
<dbReference type="PANTHER" id="PTHR43489">
    <property type="entry name" value="ISOMERASE"/>
    <property type="match status" value="1"/>
</dbReference>
<dbReference type="EMBL" id="JAAAMU010000005">
    <property type="protein sequence ID" value="NBC69552.1"/>
    <property type="molecule type" value="Genomic_DNA"/>
</dbReference>
<dbReference type="Gene3D" id="3.20.20.150">
    <property type="entry name" value="Divalent-metal-dependent TIM barrel enzymes"/>
    <property type="match status" value="1"/>
</dbReference>
<name>A0A7X4YNF0_9BACL</name>
<keyword evidence="6" id="KW-1185">Reference proteome</keyword>
<dbReference type="PANTHER" id="PTHR43489:SF3">
    <property type="entry name" value="XYLOSE ISOMERASE DOMAIN PROTEIN TIM BARREL"/>
    <property type="match status" value="1"/>
</dbReference>
<dbReference type="RefSeq" id="WP_161698226.1">
    <property type="nucleotide sequence ID" value="NZ_JAAAMU010000005.1"/>
</dbReference>
<dbReference type="Proteomes" id="UP000558113">
    <property type="component" value="Unassembled WGS sequence"/>
</dbReference>
<dbReference type="GO" id="GO:0016853">
    <property type="term" value="F:isomerase activity"/>
    <property type="evidence" value="ECO:0007669"/>
    <property type="project" value="UniProtKB-KW"/>
</dbReference>
<dbReference type="SUPFAM" id="SSF51658">
    <property type="entry name" value="Xylose isomerase-like"/>
    <property type="match status" value="1"/>
</dbReference>
<dbReference type="InterPro" id="IPR050417">
    <property type="entry name" value="Sugar_Epim/Isomerase"/>
</dbReference>
<comment type="caution">
    <text evidence="5">The sequence shown here is derived from an EMBL/GenBank/DDBJ whole genome shotgun (WGS) entry which is preliminary data.</text>
</comment>